<feature type="transmembrane region" description="Helical" evidence="4">
    <location>
        <begin position="305"/>
        <end position="324"/>
    </location>
</feature>
<keyword evidence="4" id="KW-0472">Membrane</keyword>
<evidence type="ECO:0000313" key="7">
    <source>
        <dbReference type="Proteomes" id="UP000254866"/>
    </source>
</evidence>
<keyword evidence="7" id="KW-1185">Reference proteome</keyword>
<dbReference type="InterPro" id="IPR036259">
    <property type="entry name" value="MFS_trans_sf"/>
</dbReference>
<feature type="transmembrane region" description="Helical" evidence="4">
    <location>
        <begin position="399"/>
        <end position="419"/>
    </location>
</feature>
<feature type="transmembrane region" description="Helical" evidence="4">
    <location>
        <begin position="270"/>
        <end position="293"/>
    </location>
</feature>
<dbReference type="Pfam" id="PF07690">
    <property type="entry name" value="MFS_1"/>
    <property type="match status" value="1"/>
</dbReference>
<feature type="transmembrane region" description="Helical" evidence="4">
    <location>
        <begin position="425"/>
        <end position="447"/>
    </location>
</feature>
<dbReference type="PANTHER" id="PTHR11360:SF234">
    <property type="entry name" value="MFS-TYPE TRANSPORTER DBAD-RELATED"/>
    <property type="match status" value="1"/>
</dbReference>
<comment type="similarity">
    <text evidence="2">Belongs to the major facilitator superfamily. Monocarboxylate porter (TC 2.A.1.13) family.</text>
</comment>
<protein>
    <recommendedName>
        <fullName evidence="5">Major facilitator superfamily (MFS) profile domain-containing protein</fullName>
    </recommendedName>
</protein>
<feature type="transmembrane region" description="Helical" evidence="4">
    <location>
        <begin position="360"/>
        <end position="387"/>
    </location>
</feature>
<organism evidence="6 7">
    <name type="scientific">Venustampulla echinocandica</name>
    <dbReference type="NCBI Taxonomy" id="2656787"/>
    <lineage>
        <taxon>Eukaryota</taxon>
        <taxon>Fungi</taxon>
        <taxon>Dikarya</taxon>
        <taxon>Ascomycota</taxon>
        <taxon>Pezizomycotina</taxon>
        <taxon>Leotiomycetes</taxon>
        <taxon>Helotiales</taxon>
        <taxon>Pleuroascaceae</taxon>
        <taxon>Venustampulla</taxon>
    </lineage>
</organism>
<dbReference type="PANTHER" id="PTHR11360">
    <property type="entry name" value="MONOCARBOXYLATE TRANSPORTER"/>
    <property type="match status" value="1"/>
</dbReference>
<comment type="subcellular location">
    <subcellularLocation>
        <location evidence="1">Membrane</location>
        <topology evidence="1">Multi-pass membrane protein</topology>
    </subcellularLocation>
</comment>
<feature type="region of interest" description="Disordered" evidence="3">
    <location>
        <begin position="1"/>
        <end position="32"/>
    </location>
</feature>
<feature type="transmembrane region" description="Helical" evidence="4">
    <location>
        <begin position="186"/>
        <end position="207"/>
    </location>
</feature>
<name>A0A370TN40_9HELO</name>
<feature type="transmembrane region" description="Helical" evidence="4">
    <location>
        <begin position="227"/>
        <end position="249"/>
    </location>
</feature>
<dbReference type="GO" id="GO:0016020">
    <property type="term" value="C:membrane"/>
    <property type="evidence" value="ECO:0007669"/>
    <property type="project" value="UniProtKB-SubCell"/>
</dbReference>
<reference evidence="6 7" key="1">
    <citation type="journal article" date="2018" name="IMA Fungus">
        <title>IMA Genome-F 9: Draft genome sequence of Annulohypoxylon stygium, Aspergillus mulundensis, Berkeleyomyces basicola (syn. Thielaviopsis basicola), Ceratocystis smalleyi, two Cercospora beticola strains, Coleophoma cylindrospora, Fusarium fracticaudum, Phialophora cf. hyalina, and Morchella septimelata.</title>
        <authorList>
            <person name="Wingfield B.D."/>
            <person name="Bills G.F."/>
            <person name="Dong Y."/>
            <person name="Huang W."/>
            <person name="Nel W.J."/>
            <person name="Swalarsk-Parry B.S."/>
            <person name="Vaghefi N."/>
            <person name="Wilken P.M."/>
            <person name="An Z."/>
            <person name="de Beer Z.W."/>
            <person name="De Vos L."/>
            <person name="Chen L."/>
            <person name="Duong T.A."/>
            <person name="Gao Y."/>
            <person name="Hammerbacher A."/>
            <person name="Kikkert J.R."/>
            <person name="Li Y."/>
            <person name="Li H."/>
            <person name="Li K."/>
            <person name="Li Q."/>
            <person name="Liu X."/>
            <person name="Ma X."/>
            <person name="Naidoo K."/>
            <person name="Pethybridge S.J."/>
            <person name="Sun J."/>
            <person name="Steenkamp E.T."/>
            <person name="van der Nest M.A."/>
            <person name="van Wyk S."/>
            <person name="Wingfield M.J."/>
            <person name="Xiong C."/>
            <person name="Yue Q."/>
            <person name="Zhang X."/>
        </authorList>
    </citation>
    <scope>NUCLEOTIDE SEQUENCE [LARGE SCALE GENOMIC DNA]</scope>
    <source>
        <strain evidence="6 7">BP 5553</strain>
    </source>
</reference>
<accession>A0A370TN40</accession>
<feature type="domain" description="Major facilitator superfamily (MFS) profile" evidence="5">
    <location>
        <begin position="269"/>
        <end position="457"/>
    </location>
</feature>
<dbReference type="GO" id="GO:0022857">
    <property type="term" value="F:transmembrane transporter activity"/>
    <property type="evidence" value="ECO:0007669"/>
    <property type="project" value="InterPro"/>
</dbReference>
<dbReference type="Proteomes" id="UP000254866">
    <property type="component" value="Unassembled WGS sequence"/>
</dbReference>
<dbReference type="SUPFAM" id="SSF103473">
    <property type="entry name" value="MFS general substrate transporter"/>
    <property type="match status" value="1"/>
</dbReference>
<dbReference type="InterPro" id="IPR050327">
    <property type="entry name" value="Proton-linked_MCT"/>
</dbReference>
<evidence type="ECO:0000256" key="2">
    <source>
        <dbReference type="ARBA" id="ARBA00006727"/>
    </source>
</evidence>
<proteinExistence type="inferred from homology"/>
<dbReference type="EMBL" id="NPIC01000003">
    <property type="protein sequence ID" value="RDL36934.1"/>
    <property type="molecule type" value="Genomic_DNA"/>
</dbReference>
<keyword evidence="4" id="KW-0812">Transmembrane</keyword>
<dbReference type="InterPro" id="IPR011701">
    <property type="entry name" value="MFS"/>
</dbReference>
<comment type="caution">
    <text evidence="6">The sequence shown here is derived from an EMBL/GenBank/DDBJ whole genome shotgun (WGS) entry which is preliminary data.</text>
</comment>
<dbReference type="RefSeq" id="XP_031869590.1">
    <property type="nucleotide sequence ID" value="XM_032012990.1"/>
</dbReference>
<sequence>MGSEKTFEPGATNDTRIVPLSSPTSGSVDASKIISPVNDSNDDGCEGNPAIINDAPTMQEDMNIVISAAASIPDGDFIAWLQCAGSFVLFFNSWGLNRADAFIINNLGVYQNFYEHSFLHKKSSSDISWIGSIQAFLLIFCGVAAGPLYDHGYLRALIMTGSFLVVVGMVLTSISSNYWQVVLTQGIMVGLGNGCLFVPSIAILPSYFSSKRALAMGIAAAGSSIGWATRVIALIMLVTLIIPVAGMRMRLKPSSARRIFEMEAWKEPPFSLFGLGTFLGFMGLYVPFFYIQIYALEKRIVTEDLAFYLLPLLNAGSFFGRIIPNYVADKIGPFNTLIPCSLLAAVLTFAWITIEHSAAGLYIFCILYGLFSGTFVSLSPTVTVTLCPHMGLVGVRMGMLFVPTAVGLLIGNPIAGAVLSSGWVGLQLFCGASVLIATVCITIARVAKDGSSIKVRS</sequence>
<keyword evidence="4" id="KW-1133">Transmembrane helix</keyword>
<evidence type="ECO:0000259" key="5">
    <source>
        <dbReference type="PROSITE" id="PS50850"/>
    </source>
</evidence>
<dbReference type="OrthoDB" id="6509908at2759"/>
<dbReference type="InterPro" id="IPR020846">
    <property type="entry name" value="MFS_dom"/>
</dbReference>
<dbReference type="AlphaFoldDB" id="A0A370TN40"/>
<feature type="transmembrane region" description="Helical" evidence="4">
    <location>
        <begin position="127"/>
        <end position="146"/>
    </location>
</feature>
<evidence type="ECO:0000256" key="1">
    <source>
        <dbReference type="ARBA" id="ARBA00004141"/>
    </source>
</evidence>
<dbReference type="PROSITE" id="PS50850">
    <property type="entry name" value="MFS"/>
    <property type="match status" value="1"/>
</dbReference>
<feature type="transmembrane region" description="Helical" evidence="4">
    <location>
        <begin position="152"/>
        <end position="174"/>
    </location>
</feature>
<evidence type="ECO:0000313" key="6">
    <source>
        <dbReference type="EMBL" id="RDL36934.1"/>
    </source>
</evidence>
<dbReference type="GeneID" id="43597216"/>
<gene>
    <name evidence="6" type="ORF">BP5553_04367</name>
</gene>
<dbReference type="Gene3D" id="1.20.1250.20">
    <property type="entry name" value="MFS general substrate transporter like domains"/>
    <property type="match status" value="2"/>
</dbReference>
<feature type="transmembrane region" description="Helical" evidence="4">
    <location>
        <begin position="336"/>
        <end position="354"/>
    </location>
</feature>
<evidence type="ECO:0000256" key="3">
    <source>
        <dbReference type="SAM" id="MobiDB-lite"/>
    </source>
</evidence>
<evidence type="ECO:0000256" key="4">
    <source>
        <dbReference type="SAM" id="Phobius"/>
    </source>
</evidence>